<organism evidence="1 2">
    <name type="scientific">Anabarilius grahami</name>
    <name type="common">Kanglang fish</name>
    <name type="synonym">Barilius grahami</name>
    <dbReference type="NCBI Taxonomy" id="495550"/>
    <lineage>
        <taxon>Eukaryota</taxon>
        <taxon>Metazoa</taxon>
        <taxon>Chordata</taxon>
        <taxon>Craniata</taxon>
        <taxon>Vertebrata</taxon>
        <taxon>Euteleostomi</taxon>
        <taxon>Actinopterygii</taxon>
        <taxon>Neopterygii</taxon>
        <taxon>Teleostei</taxon>
        <taxon>Ostariophysi</taxon>
        <taxon>Cypriniformes</taxon>
        <taxon>Xenocyprididae</taxon>
        <taxon>Xenocypridinae</taxon>
        <taxon>Xenocypridinae incertae sedis</taxon>
        <taxon>Anabarilius</taxon>
    </lineage>
</organism>
<dbReference type="Proteomes" id="UP000281406">
    <property type="component" value="Unassembled WGS sequence"/>
</dbReference>
<gene>
    <name evidence="1" type="ORF">DPX16_4593</name>
</gene>
<dbReference type="AlphaFoldDB" id="A0A3N0YBZ6"/>
<proteinExistence type="predicted"/>
<evidence type="ECO:0000313" key="1">
    <source>
        <dbReference type="EMBL" id="ROL43759.1"/>
    </source>
</evidence>
<sequence length="222" mass="24484">MFAATLEKARSPRRMQTVEAGEVDVMSRAGQDDWRDERLDFIEALESQKCYLTPEDLKYISNSILSKYQAGTTAVDGKQVQDEETILLAVSRDILVSGSSFNVHLWDFSTCFMIQQRISFVRAVKPLTAEREKERKVSALGRPVRGSSFCSLCSSCSARKASETTGLKKAFRLIETHLANLCVTSPPPDPNVTPAFTGCPVRTRSPPRESLCARPAGSCLSA</sequence>
<dbReference type="EMBL" id="RJVU01047220">
    <property type="protein sequence ID" value="ROL43759.1"/>
    <property type="molecule type" value="Genomic_DNA"/>
</dbReference>
<reference evidence="1 2" key="1">
    <citation type="submission" date="2018-10" db="EMBL/GenBank/DDBJ databases">
        <title>Genome assembly for a Yunnan-Guizhou Plateau 3E fish, Anabarilius grahami (Regan), and its evolutionary and genetic applications.</title>
        <authorList>
            <person name="Jiang W."/>
        </authorList>
    </citation>
    <scope>NUCLEOTIDE SEQUENCE [LARGE SCALE GENOMIC DNA]</scope>
    <source>
        <strain evidence="1">AG-KIZ</strain>
        <tissue evidence="1">Muscle</tissue>
    </source>
</reference>
<keyword evidence="2" id="KW-1185">Reference proteome</keyword>
<evidence type="ECO:0000313" key="2">
    <source>
        <dbReference type="Proteomes" id="UP000281406"/>
    </source>
</evidence>
<comment type="caution">
    <text evidence="1">The sequence shown here is derived from an EMBL/GenBank/DDBJ whole genome shotgun (WGS) entry which is preliminary data.</text>
</comment>
<accession>A0A3N0YBZ6</accession>
<name>A0A3N0YBZ6_ANAGA</name>
<protein>
    <submittedName>
        <fullName evidence="1">Uncharacterized protein</fullName>
    </submittedName>
</protein>